<dbReference type="Pfam" id="PF12690">
    <property type="entry name" value="BsuPI"/>
    <property type="match status" value="1"/>
</dbReference>
<dbReference type="EMBL" id="JBHUIK010000006">
    <property type="protein sequence ID" value="MFD2216335.1"/>
    <property type="molecule type" value="Genomic_DNA"/>
</dbReference>
<dbReference type="RefSeq" id="WP_247339973.1">
    <property type="nucleotide sequence ID" value="NZ_CP095550.1"/>
</dbReference>
<sequence>MRLAFFILVIFFLTGCSLEDRSEAESIVPETEVKEVKNGELDLNVSIFSEKQTIKFIITLMNNTNEMKKIEFPTSQKYEIVIKNKKGEEVYRYSKGKMFTQAIETALIKSGESMEWEEIWEYSTLSPGVYTAEITILAPDTVKLKKEESFQISEEESEPK</sequence>
<reference evidence="3" key="1">
    <citation type="journal article" date="2019" name="Int. J. Syst. Evol. Microbiol.">
        <title>The Global Catalogue of Microorganisms (GCM) 10K type strain sequencing project: providing services to taxonomists for standard genome sequencing and annotation.</title>
        <authorList>
            <consortium name="The Broad Institute Genomics Platform"/>
            <consortium name="The Broad Institute Genome Sequencing Center for Infectious Disease"/>
            <person name="Wu L."/>
            <person name="Ma J."/>
        </authorList>
    </citation>
    <scope>NUCLEOTIDE SEQUENCE [LARGE SCALE GENOMIC DNA]</scope>
    <source>
        <strain evidence="3">CGMCC 1.15474</strain>
    </source>
</reference>
<dbReference type="InterPro" id="IPR038144">
    <property type="entry name" value="IPI"/>
</dbReference>
<evidence type="ECO:0000259" key="1">
    <source>
        <dbReference type="Pfam" id="PF12690"/>
    </source>
</evidence>
<keyword evidence="3" id="KW-1185">Reference proteome</keyword>
<gene>
    <name evidence="2" type="ORF">ACFSKK_21905</name>
</gene>
<protein>
    <recommendedName>
        <fullName evidence="1">Intracellular proteinase inhibitor BsuPI domain-containing protein</fullName>
    </recommendedName>
</protein>
<proteinExistence type="predicted"/>
<dbReference type="Gene3D" id="2.60.40.2360">
    <property type="entry name" value="Intracellular proteinase inhibitor BsuPI"/>
    <property type="match status" value="1"/>
</dbReference>
<feature type="domain" description="Intracellular proteinase inhibitor BsuPI" evidence="1">
    <location>
        <begin position="42"/>
        <end position="138"/>
    </location>
</feature>
<evidence type="ECO:0000313" key="3">
    <source>
        <dbReference type="Proteomes" id="UP001597318"/>
    </source>
</evidence>
<accession>A0ABW5C3B8</accession>
<name>A0ABW5C3B8_9BACI</name>
<dbReference type="PROSITE" id="PS51257">
    <property type="entry name" value="PROKAR_LIPOPROTEIN"/>
    <property type="match status" value="1"/>
</dbReference>
<dbReference type="Proteomes" id="UP001597318">
    <property type="component" value="Unassembled WGS sequence"/>
</dbReference>
<organism evidence="2 3">
    <name type="scientific">Metabacillus endolithicus</name>
    <dbReference type="NCBI Taxonomy" id="1535204"/>
    <lineage>
        <taxon>Bacteria</taxon>
        <taxon>Bacillati</taxon>
        <taxon>Bacillota</taxon>
        <taxon>Bacilli</taxon>
        <taxon>Bacillales</taxon>
        <taxon>Bacillaceae</taxon>
        <taxon>Metabacillus</taxon>
    </lineage>
</organism>
<comment type="caution">
    <text evidence="2">The sequence shown here is derived from an EMBL/GenBank/DDBJ whole genome shotgun (WGS) entry which is preliminary data.</text>
</comment>
<dbReference type="InterPro" id="IPR020481">
    <property type="entry name" value="Intracell_prot_inh_BsuPI"/>
</dbReference>
<evidence type="ECO:0000313" key="2">
    <source>
        <dbReference type="EMBL" id="MFD2216335.1"/>
    </source>
</evidence>